<dbReference type="EMBL" id="CVRI01000020">
    <property type="protein sequence ID" value="CRK91272.1"/>
    <property type="molecule type" value="Genomic_DNA"/>
</dbReference>
<dbReference type="Proteomes" id="UP000183832">
    <property type="component" value="Unassembled WGS sequence"/>
</dbReference>
<protein>
    <submittedName>
        <fullName evidence="1">CLUMA_CG004951, isoform A</fullName>
    </submittedName>
</protein>
<sequence>MNNTKSKVAPYSLLEVMLQINSNVGYKGFEWLNENTSTNRKLFGLSTSKFIQALSDVKVMLQINSDVGYKDFEWLNGNTSTNRNSLDYVHQNSFKLYRERLNRQTIFSTN</sequence>
<organism evidence="1 2">
    <name type="scientific">Clunio marinus</name>
    <dbReference type="NCBI Taxonomy" id="568069"/>
    <lineage>
        <taxon>Eukaryota</taxon>
        <taxon>Metazoa</taxon>
        <taxon>Ecdysozoa</taxon>
        <taxon>Arthropoda</taxon>
        <taxon>Hexapoda</taxon>
        <taxon>Insecta</taxon>
        <taxon>Pterygota</taxon>
        <taxon>Neoptera</taxon>
        <taxon>Endopterygota</taxon>
        <taxon>Diptera</taxon>
        <taxon>Nematocera</taxon>
        <taxon>Chironomoidea</taxon>
        <taxon>Chironomidae</taxon>
        <taxon>Clunio</taxon>
    </lineage>
</organism>
<dbReference type="AlphaFoldDB" id="A0A1J1HT84"/>
<evidence type="ECO:0000313" key="1">
    <source>
        <dbReference type="EMBL" id="CRK91272.1"/>
    </source>
</evidence>
<keyword evidence="2" id="KW-1185">Reference proteome</keyword>
<accession>A0A1J1HT84</accession>
<reference evidence="1 2" key="1">
    <citation type="submission" date="2015-04" db="EMBL/GenBank/DDBJ databases">
        <authorList>
            <person name="Syromyatnikov M.Y."/>
            <person name="Popov V.N."/>
        </authorList>
    </citation>
    <scope>NUCLEOTIDE SEQUENCE [LARGE SCALE GENOMIC DNA]</scope>
</reference>
<name>A0A1J1HT84_9DIPT</name>
<gene>
    <name evidence="1" type="ORF">CLUMA_CG004951</name>
</gene>
<proteinExistence type="predicted"/>
<evidence type="ECO:0000313" key="2">
    <source>
        <dbReference type="Proteomes" id="UP000183832"/>
    </source>
</evidence>